<gene>
    <name evidence="1" type="ORF">S01H4_06124</name>
</gene>
<sequence>FVFTDNSDTDDTKRDTIADLVTAMSGEGLAAAAGVMQLALAELPAVAVDVAADSFALIDDSDSDADKKESIADLVTAMAGAGLTATAGVLSVDSSATAIVEADISMDNFSADTDGLETEFVLTDIPLTASLQVFINGVYAEEGSTKDYELNASSGQTKTITINGDVLATGEKLIVHYIKDN</sequence>
<organism evidence="1">
    <name type="scientific">marine sediment metagenome</name>
    <dbReference type="NCBI Taxonomy" id="412755"/>
    <lineage>
        <taxon>unclassified sequences</taxon>
        <taxon>metagenomes</taxon>
        <taxon>ecological metagenomes</taxon>
    </lineage>
</organism>
<comment type="caution">
    <text evidence="1">The sequence shown here is derived from an EMBL/GenBank/DDBJ whole genome shotgun (WGS) entry which is preliminary data.</text>
</comment>
<dbReference type="AlphaFoldDB" id="X0ZUY3"/>
<dbReference type="EMBL" id="BART01001848">
    <property type="protein sequence ID" value="GAG73590.1"/>
    <property type="molecule type" value="Genomic_DNA"/>
</dbReference>
<evidence type="ECO:0000313" key="1">
    <source>
        <dbReference type="EMBL" id="GAG73590.1"/>
    </source>
</evidence>
<reference evidence="1" key="1">
    <citation type="journal article" date="2014" name="Front. Microbiol.">
        <title>High frequency of phylogenetically diverse reductive dehalogenase-homologous genes in deep subseafloor sedimentary metagenomes.</title>
        <authorList>
            <person name="Kawai M."/>
            <person name="Futagami T."/>
            <person name="Toyoda A."/>
            <person name="Takaki Y."/>
            <person name="Nishi S."/>
            <person name="Hori S."/>
            <person name="Arai W."/>
            <person name="Tsubouchi T."/>
            <person name="Morono Y."/>
            <person name="Uchiyama I."/>
            <person name="Ito T."/>
            <person name="Fujiyama A."/>
            <person name="Inagaki F."/>
            <person name="Takami H."/>
        </authorList>
    </citation>
    <scope>NUCLEOTIDE SEQUENCE</scope>
    <source>
        <strain evidence="1">Expedition CK06-06</strain>
    </source>
</reference>
<feature type="non-terminal residue" evidence="1">
    <location>
        <position position="1"/>
    </location>
</feature>
<accession>X0ZUY3</accession>
<proteinExistence type="predicted"/>
<protein>
    <submittedName>
        <fullName evidence="1">Uncharacterized protein</fullName>
    </submittedName>
</protein>
<name>X0ZUY3_9ZZZZ</name>